<organism evidence="3 4">
    <name type="scientific">Teichococcus vastitatis</name>
    <dbReference type="NCBI Taxonomy" id="2307076"/>
    <lineage>
        <taxon>Bacteria</taxon>
        <taxon>Pseudomonadati</taxon>
        <taxon>Pseudomonadota</taxon>
        <taxon>Alphaproteobacteria</taxon>
        <taxon>Acetobacterales</taxon>
        <taxon>Roseomonadaceae</taxon>
        <taxon>Roseomonas</taxon>
    </lineage>
</organism>
<reference evidence="3 4" key="1">
    <citation type="submission" date="2022-03" db="EMBL/GenBank/DDBJ databases">
        <title>Complete genome analysis of Roseomonas KG 17.1 : a prolific producer of plant growth promoters.</title>
        <authorList>
            <person name="Saadouli I."/>
            <person name="Najjari A."/>
            <person name="Mosbah A."/>
            <person name="Ouzari H.I."/>
        </authorList>
    </citation>
    <scope>NUCLEOTIDE SEQUENCE [LARGE SCALE GENOMIC DNA]</scope>
    <source>
        <strain evidence="3 4">KG17-1</strain>
    </source>
</reference>
<accession>A0ABS9W3I8</accession>
<dbReference type="SUPFAM" id="SSF55729">
    <property type="entry name" value="Acyl-CoA N-acyltransferases (Nat)"/>
    <property type="match status" value="1"/>
</dbReference>
<dbReference type="Pfam" id="PF13480">
    <property type="entry name" value="Acetyltransf_6"/>
    <property type="match status" value="1"/>
</dbReference>
<dbReference type="InterPro" id="IPR038740">
    <property type="entry name" value="BioF2-like_GNAT_dom"/>
</dbReference>
<gene>
    <name evidence="3" type="ORF">MON41_08820</name>
</gene>
<evidence type="ECO:0000259" key="2">
    <source>
        <dbReference type="Pfam" id="PF13480"/>
    </source>
</evidence>
<comment type="caution">
    <text evidence="3">The sequence shown here is derived from an EMBL/GenBank/DDBJ whole genome shotgun (WGS) entry which is preliminary data.</text>
</comment>
<proteinExistence type="predicted"/>
<evidence type="ECO:0000256" key="1">
    <source>
        <dbReference type="SAM" id="MobiDB-lite"/>
    </source>
</evidence>
<feature type="region of interest" description="Disordered" evidence="1">
    <location>
        <begin position="351"/>
        <end position="374"/>
    </location>
</feature>
<evidence type="ECO:0000313" key="4">
    <source>
        <dbReference type="Proteomes" id="UP001201985"/>
    </source>
</evidence>
<dbReference type="EC" id="2.3.1.-" evidence="3"/>
<keyword evidence="4" id="KW-1185">Reference proteome</keyword>
<dbReference type="Gene3D" id="3.40.630.30">
    <property type="match status" value="1"/>
</dbReference>
<dbReference type="GO" id="GO:0016746">
    <property type="term" value="F:acyltransferase activity"/>
    <property type="evidence" value="ECO:0007669"/>
    <property type="project" value="UniProtKB-KW"/>
</dbReference>
<dbReference type="InterPro" id="IPR016181">
    <property type="entry name" value="Acyl_CoA_acyltransferase"/>
</dbReference>
<dbReference type="RefSeq" id="WP_157985778.1">
    <property type="nucleotide sequence ID" value="NZ_JALBUU010000004.1"/>
</dbReference>
<name>A0ABS9W3I8_9PROT</name>
<keyword evidence="3" id="KW-0808">Transferase</keyword>
<evidence type="ECO:0000313" key="3">
    <source>
        <dbReference type="EMBL" id="MCI0753860.1"/>
    </source>
</evidence>
<feature type="domain" description="BioF2-like acetyltransferase" evidence="2">
    <location>
        <begin position="189"/>
        <end position="333"/>
    </location>
</feature>
<sequence length="374" mass="41895">MHIEVVRDLQQLSALQGQWNAVYAEDASSHFFLSWAWMTRHLRRIGSSWRILAVKARREDEDYLAFLPIRFRKIEAKPEAVIEITLAGTPVADYTGLICRPQHEGAVMAALAAALKACRARIGCGQIRMENFAGPKDRLMTLARHLSTDAWQGSFFSSINRSDGIDNSVCPFITLPGSWAEYLQTSVSSNTRQKLTRLLRQIEGSSEYQLGHSSRETVEEDLQSMLTFWEAKWQARKGDAMGRMRQQALITMMTCSEGGCLLLPTLRKNNRLIGALALFLDRDTKSVLFYMAGRDDAADLPSPGLALHAFSIRHAIENGFSKYDFMRGDEAYKFHFTSERARLHSVLIRPAPANASPRPSDQDAAPAEGQLALS</sequence>
<dbReference type="Proteomes" id="UP001201985">
    <property type="component" value="Unassembled WGS sequence"/>
</dbReference>
<keyword evidence="3" id="KW-0012">Acyltransferase</keyword>
<protein>
    <submittedName>
        <fullName evidence="3">GNAT family N-acetyltransferase</fullName>
        <ecNumber evidence="3">2.3.1.-</ecNumber>
    </submittedName>
</protein>
<dbReference type="EMBL" id="JALBUU010000004">
    <property type="protein sequence ID" value="MCI0753860.1"/>
    <property type="molecule type" value="Genomic_DNA"/>
</dbReference>